<comment type="similarity">
    <text evidence="1 7">Belongs to the DeoC/FbaB aldolase family. DeoC type 1 subfamily.</text>
</comment>
<reference evidence="9" key="1">
    <citation type="submission" date="2016-11" db="EMBL/GenBank/DDBJ databases">
        <authorList>
            <person name="Varghese N."/>
            <person name="Submissions S."/>
        </authorList>
    </citation>
    <scope>NUCLEOTIDE SEQUENCE [LARGE SCALE GENOMIC DNA]</scope>
    <source>
        <strain evidence="9">DSM 21264</strain>
    </source>
</reference>
<keyword evidence="2 7" id="KW-0963">Cytoplasm</keyword>
<dbReference type="PANTHER" id="PTHR10889:SF1">
    <property type="entry name" value="DEOXYRIBOSE-PHOSPHATE ALDOLASE"/>
    <property type="match status" value="1"/>
</dbReference>
<dbReference type="InterPro" id="IPR013785">
    <property type="entry name" value="Aldolase_TIM"/>
</dbReference>
<dbReference type="FunFam" id="3.20.20.70:FF:000044">
    <property type="entry name" value="Deoxyribose-phosphate aldolase"/>
    <property type="match status" value="1"/>
</dbReference>
<protein>
    <recommendedName>
        <fullName evidence="7">Deoxyribose-phosphate aldolase</fullName>
        <shortName evidence="7">DERA</shortName>
        <ecNumber evidence="7">4.1.2.4</ecNumber>
    </recommendedName>
    <alternativeName>
        <fullName evidence="7">2-deoxy-D-ribose 5-phosphate aldolase</fullName>
    </alternativeName>
    <alternativeName>
        <fullName evidence="7">Phosphodeoxyriboaldolase</fullName>
        <shortName evidence="7">Deoxyriboaldolase</shortName>
    </alternativeName>
</protein>
<organism evidence="8 9">
    <name type="scientific">Vibrio gazogenes DSM 21264 = NBRC 103151</name>
    <dbReference type="NCBI Taxonomy" id="1123492"/>
    <lineage>
        <taxon>Bacteria</taxon>
        <taxon>Pseudomonadati</taxon>
        <taxon>Pseudomonadota</taxon>
        <taxon>Gammaproteobacteria</taxon>
        <taxon>Vibrionales</taxon>
        <taxon>Vibrionaceae</taxon>
        <taxon>Vibrio</taxon>
    </lineage>
</organism>
<dbReference type="NCBIfam" id="TIGR00126">
    <property type="entry name" value="deoC"/>
    <property type="match status" value="1"/>
</dbReference>
<dbReference type="Pfam" id="PF01791">
    <property type="entry name" value="DeoC"/>
    <property type="match status" value="1"/>
</dbReference>
<evidence type="ECO:0000256" key="4">
    <source>
        <dbReference type="ARBA" id="ARBA00023270"/>
    </source>
</evidence>
<dbReference type="PANTHER" id="PTHR10889">
    <property type="entry name" value="DEOXYRIBOSE-PHOSPHATE ALDOLASE"/>
    <property type="match status" value="1"/>
</dbReference>
<dbReference type="Proteomes" id="UP000184159">
    <property type="component" value="Unassembled WGS sequence"/>
</dbReference>
<dbReference type="RefSeq" id="WP_072962083.1">
    <property type="nucleotide sequence ID" value="NZ_FQUH01000020.1"/>
</dbReference>
<proteinExistence type="inferred from homology"/>
<comment type="subcellular location">
    <subcellularLocation>
        <location evidence="7">Cytoplasm</location>
    </subcellularLocation>
</comment>
<dbReference type="GO" id="GO:0016052">
    <property type="term" value="P:carbohydrate catabolic process"/>
    <property type="evidence" value="ECO:0007669"/>
    <property type="project" value="TreeGrafter"/>
</dbReference>
<evidence type="ECO:0000256" key="7">
    <source>
        <dbReference type="HAMAP-Rule" id="MF_00114"/>
    </source>
</evidence>
<dbReference type="InterPro" id="IPR002915">
    <property type="entry name" value="DeoC/FbaB/LacD_aldolase"/>
</dbReference>
<dbReference type="PIRSF" id="PIRSF001357">
    <property type="entry name" value="DeoC"/>
    <property type="match status" value="1"/>
</dbReference>
<dbReference type="InterPro" id="IPR011343">
    <property type="entry name" value="DeoC"/>
</dbReference>
<name>A0A1M5FGL2_VIBGA</name>
<evidence type="ECO:0000256" key="1">
    <source>
        <dbReference type="ARBA" id="ARBA00010936"/>
    </source>
</evidence>
<keyword evidence="4 7" id="KW-0704">Schiff base</keyword>
<evidence type="ECO:0000256" key="5">
    <source>
        <dbReference type="ARBA" id="ARBA00048791"/>
    </source>
</evidence>
<evidence type="ECO:0000256" key="2">
    <source>
        <dbReference type="ARBA" id="ARBA00022490"/>
    </source>
</evidence>
<dbReference type="GO" id="GO:0006018">
    <property type="term" value="P:2-deoxyribose 1-phosphate catabolic process"/>
    <property type="evidence" value="ECO:0007669"/>
    <property type="project" value="UniProtKB-UniRule"/>
</dbReference>
<dbReference type="GO" id="GO:0009264">
    <property type="term" value="P:deoxyribonucleotide catabolic process"/>
    <property type="evidence" value="ECO:0007669"/>
    <property type="project" value="UniProtKB-UniRule"/>
</dbReference>
<comment type="pathway">
    <text evidence="7">Carbohydrate degradation; 2-deoxy-D-ribose 1-phosphate degradation; D-glyceraldehyde 3-phosphate and acetaldehyde from 2-deoxy-alpha-D-ribose 1-phosphate: step 2/2.</text>
</comment>
<dbReference type="SMART" id="SM01133">
    <property type="entry name" value="DeoC"/>
    <property type="match status" value="1"/>
</dbReference>
<dbReference type="GO" id="GO:0005737">
    <property type="term" value="C:cytoplasm"/>
    <property type="evidence" value="ECO:0007669"/>
    <property type="project" value="UniProtKB-SubCell"/>
</dbReference>
<dbReference type="GO" id="GO:0004139">
    <property type="term" value="F:deoxyribose-phosphate aldolase activity"/>
    <property type="evidence" value="ECO:0007669"/>
    <property type="project" value="UniProtKB-UniRule"/>
</dbReference>
<evidence type="ECO:0000256" key="3">
    <source>
        <dbReference type="ARBA" id="ARBA00023239"/>
    </source>
</evidence>
<gene>
    <name evidence="7" type="primary">deoC</name>
    <name evidence="8" type="ORF">SAMN02745781_03447</name>
</gene>
<dbReference type="AlphaFoldDB" id="A0A1M5FGL2"/>
<sequence>MNHYIDHTLLSANATTDQINTLCDEAHQHQFFSVCINPGFVEHCAKRLETSNVKICTVIGFPLGANTTAVKVFETQNAISLGADEIDMVVNISDVLAANWSNVEQEIRAIKKACGSQLLKVIFETCLLTNEQIVELCNISQRAGADFVKTSTGFSTGGATVEHIKLMRDTVGKTMGVKASGGVRTKEAAQAMIDAGASRVGASASVSIISGQAPTTDDY</sequence>
<keyword evidence="9" id="KW-1185">Reference proteome</keyword>
<evidence type="ECO:0000313" key="8">
    <source>
        <dbReference type="EMBL" id="SHF90302.1"/>
    </source>
</evidence>
<dbReference type="EC" id="4.1.2.4" evidence="7"/>
<keyword evidence="3 7" id="KW-0456">Lyase</keyword>
<feature type="active site" description="Proton donor/acceptor" evidence="7">
    <location>
        <position position="87"/>
    </location>
</feature>
<comment type="catalytic activity">
    <reaction evidence="5 7">
        <text>2-deoxy-D-ribose 5-phosphate = D-glyceraldehyde 3-phosphate + acetaldehyde</text>
        <dbReference type="Rhea" id="RHEA:12821"/>
        <dbReference type="ChEBI" id="CHEBI:15343"/>
        <dbReference type="ChEBI" id="CHEBI:59776"/>
        <dbReference type="ChEBI" id="CHEBI:62877"/>
        <dbReference type="EC" id="4.1.2.4"/>
    </reaction>
</comment>
<evidence type="ECO:0000313" key="9">
    <source>
        <dbReference type="Proteomes" id="UP000184159"/>
    </source>
</evidence>
<evidence type="ECO:0000256" key="6">
    <source>
        <dbReference type="ARBA" id="ARBA00056337"/>
    </source>
</evidence>
<dbReference type="HAMAP" id="MF_00114">
    <property type="entry name" value="DeoC_type1"/>
    <property type="match status" value="1"/>
</dbReference>
<accession>A0A1M5FGL2</accession>
<comment type="function">
    <text evidence="6 7">Catalyzes a reversible aldol reaction between acetaldehyde and D-glyceraldehyde 3-phosphate to generate 2-deoxy-D-ribose 5-phosphate.</text>
</comment>
<dbReference type="EMBL" id="FQUH01000020">
    <property type="protein sequence ID" value="SHF90302.1"/>
    <property type="molecule type" value="Genomic_DNA"/>
</dbReference>
<feature type="active site" description="Proton donor/acceptor" evidence="7">
    <location>
        <position position="178"/>
    </location>
</feature>
<dbReference type="UniPathway" id="UPA00002">
    <property type="reaction ID" value="UER00468"/>
</dbReference>
<dbReference type="Gene3D" id="3.20.20.70">
    <property type="entry name" value="Aldolase class I"/>
    <property type="match status" value="1"/>
</dbReference>
<dbReference type="CDD" id="cd00959">
    <property type="entry name" value="DeoC"/>
    <property type="match status" value="1"/>
</dbReference>
<dbReference type="SUPFAM" id="SSF51569">
    <property type="entry name" value="Aldolase"/>
    <property type="match status" value="1"/>
</dbReference>
<feature type="active site" description="Schiff-base intermediate with acetaldehyde" evidence="7">
    <location>
        <position position="149"/>
    </location>
</feature>
<dbReference type="InterPro" id="IPR028581">
    <property type="entry name" value="DeoC_typeI"/>
</dbReference>